<evidence type="ECO:0000313" key="1">
    <source>
        <dbReference type="EMBL" id="KAI4342530.1"/>
    </source>
</evidence>
<dbReference type="EMBL" id="CM042886">
    <property type="protein sequence ID" value="KAI4342530.1"/>
    <property type="molecule type" value="Genomic_DNA"/>
</dbReference>
<comment type="caution">
    <text evidence="1">The sequence shown here is derived from an EMBL/GenBank/DDBJ whole genome shotgun (WGS) entry which is preliminary data.</text>
</comment>
<protein>
    <submittedName>
        <fullName evidence="1">Uncharacterized protein</fullName>
    </submittedName>
</protein>
<sequence>MASSALSGDRRLASSRRGAMMVLGKVAVPKPINLPSQRLENHGLDPNVEIVPKGTLSWGSRTSTMSNAWGTSILSPRTDGGTLSPSNLSTHPSSGESGTRPSTAGSDRANDSSTTAWGSNSRPSSASGAHASSQTPIVSLRPRSAETRPGSSQLSRFAETSAENSVGGVLERLGMTSSRNDGFSLSSGDFPVLGSEKNGSGKSTASQEHPSQGSVSPSSVAAQCREDNEVKTGVLNSWRREDAVFCEDGVRSGIDQWHGESPFPNSGMRPQHFNAWRGPIVNNHPPSSSWYRGPPGGPYRGPVAPSGFPMEPFPYYHHQGAPPVLPNPPSAPSSGSLPRCHPNNGEFYRPPIPGAFICPNMPVRPGFYPAPLPCDGYFGPQLRYRSPNEQDIAFAGMAPGVSAPYCRYPSAENGNLNARPAGFDGKMSSSEGGELGHLRESGGQYKVLLKQHDSWEGEGEELQQGDSKAESPLNLGSRSKTVNPENDSKLERTQGIEKNTEIGDPKESPKFDERVNTSFPWRVSETLPAHADGVDPARRFTQKRSTQEVSQSVSAAARDSNLIQKVESLNAKSRASDTRSDALPASDRCDQDAFPQSSLLPYSAAEIKNETQLVKKNQDTRNFTPEQSGQIFPAGGKIHGRNAASGAVVSRRTWKSSATGRRVGTPDANEWHKNPIGVDSVVPAMETLNLLPNNEVGDHSISHPLKNDGESKPVAIDSSDTPAERARLRELAKQRAIRRQEEEEERARDQKARAHLKLEELNKRRQLEESLNTKTDTEQQQGLHAPLEKAKESTIMPSHGSVSETSPVSQINERMTGFEGSTILSGDEVSSIRRQIHCQQGESSAGVVDHNPEDISYKHIHVMPKEKPTRVSGEPAKRNERTTDVAKSDELLDDINPGTDKTYPTNPQDVVETTVHQRKKESRTVRTKQRVDNVSPASVSVDVVNEASRASTRDENGMLKSLNPDLESKFIQQLPDSKDLKESTEHPLATSTVNTQVRFSFHGGSQHPRGTPRNQQTNKLSEKMHGSDAVMWAPRSQNKVEAAVQTNDGTPAEEPNSSLKNDTGQKNAKHKRTEMERYIPKPVAKEMAQQGYASQAVPLNSKSGLVEETLQGASSVSRSIENARRSSGSWRQRSPKESMPERESHFVDSGKHDRIMGEDQSGNEPRMRHSKEKQKFPGHVSGDWLNPSFDSDPNAEVFRATSDHGSVARVKRNNHHATGSNLDIKQKKGGELSGKSHTQSSVFDQHQKSSAAISKESHGSVDRSTSQWQPKAPKVSADDLPGSKPSGGKWVEVGDFRVELEEPPKAVAAANAQSPQKPASESAMAHSAKFSSHADYANEGGREDFNVRRERRVPQNQRFTNPQETARPPATDEVQQKSRNCTWDPLRIRTSVMRGAIMILVQTGTQEGITASNNKTRHQIVRGSVRTLTTGISRWEQRTSVRRKDRRMLPLLKRGSVGRTLGATELAFLSKQTRLEQGHIVREASCLIGYGGIGEL</sequence>
<name>A0ACB9P6Y2_9MYRT</name>
<evidence type="ECO:0000313" key="2">
    <source>
        <dbReference type="Proteomes" id="UP001057402"/>
    </source>
</evidence>
<reference evidence="2" key="1">
    <citation type="journal article" date="2023" name="Front. Plant Sci.">
        <title>Chromosomal-level genome assembly of Melastoma candidum provides insights into trichome evolution.</title>
        <authorList>
            <person name="Zhong Y."/>
            <person name="Wu W."/>
            <person name="Sun C."/>
            <person name="Zou P."/>
            <person name="Liu Y."/>
            <person name="Dai S."/>
            <person name="Zhou R."/>
        </authorList>
    </citation>
    <scope>NUCLEOTIDE SEQUENCE [LARGE SCALE GENOMIC DNA]</scope>
</reference>
<organism evidence="1 2">
    <name type="scientific">Melastoma candidum</name>
    <dbReference type="NCBI Taxonomy" id="119954"/>
    <lineage>
        <taxon>Eukaryota</taxon>
        <taxon>Viridiplantae</taxon>
        <taxon>Streptophyta</taxon>
        <taxon>Embryophyta</taxon>
        <taxon>Tracheophyta</taxon>
        <taxon>Spermatophyta</taxon>
        <taxon>Magnoliopsida</taxon>
        <taxon>eudicotyledons</taxon>
        <taxon>Gunneridae</taxon>
        <taxon>Pentapetalae</taxon>
        <taxon>rosids</taxon>
        <taxon>malvids</taxon>
        <taxon>Myrtales</taxon>
        <taxon>Melastomataceae</taxon>
        <taxon>Melastomatoideae</taxon>
        <taxon>Melastomateae</taxon>
        <taxon>Melastoma</taxon>
    </lineage>
</organism>
<gene>
    <name evidence="1" type="ORF">MLD38_027150</name>
</gene>
<proteinExistence type="predicted"/>
<keyword evidence="2" id="KW-1185">Reference proteome</keyword>
<accession>A0ACB9P6Y2</accession>
<dbReference type="Proteomes" id="UP001057402">
    <property type="component" value="Chromosome 7"/>
</dbReference>